<keyword evidence="7 10" id="KW-1133">Transmembrane helix</keyword>
<dbReference type="Pfam" id="PF00122">
    <property type="entry name" value="E1-E2_ATPase"/>
    <property type="match status" value="1"/>
</dbReference>
<feature type="transmembrane region" description="Helical" evidence="10">
    <location>
        <begin position="332"/>
        <end position="357"/>
    </location>
</feature>
<proteinExistence type="predicted"/>
<dbReference type="InterPro" id="IPR036412">
    <property type="entry name" value="HAD-like_sf"/>
</dbReference>
<dbReference type="GO" id="GO:0005524">
    <property type="term" value="F:ATP binding"/>
    <property type="evidence" value="ECO:0007669"/>
    <property type="project" value="UniProtKB-KW"/>
</dbReference>
<feature type="region of interest" description="Disordered" evidence="9">
    <location>
        <begin position="1"/>
        <end position="35"/>
    </location>
</feature>
<dbReference type="InterPro" id="IPR006068">
    <property type="entry name" value="ATPase_P-typ_cation-transptr_C"/>
</dbReference>
<keyword evidence="13" id="KW-1185">Reference proteome</keyword>
<feature type="transmembrane region" description="Helical" evidence="10">
    <location>
        <begin position="875"/>
        <end position="897"/>
    </location>
</feature>
<accession>A0A9P8VKC5</accession>
<dbReference type="SFLD" id="SFLDS00003">
    <property type="entry name" value="Haloacid_Dehalogenase"/>
    <property type="match status" value="1"/>
</dbReference>
<evidence type="ECO:0000256" key="7">
    <source>
        <dbReference type="ARBA" id="ARBA00022989"/>
    </source>
</evidence>
<evidence type="ECO:0000256" key="9">
    <source>
        <dbReference type="SAM" id="MobiDB-lite"/>
    </source>
</evidence>
<feature type="transmembrane region" description="Helical" evidence="10">
    <location>
        <begin position="141"/>
        <end position="161"/>
    </location>
</feature>
<dbReference type="SFLD" id="SFLDF00027">
    <property type="entry name" value="p-type_atpase"/>
    <property type="match status" value="1"/>
</dbReference>
<dbReference type="InterPro" id="IPR023214">
    <property type="entry name" value="HAD_sf"/>
</dbReference>
<comment type="subcellular location">
    <subcellularLocation>
        <location evidence="1">Cell membrane</location>
        <topology evidence="1">Multi-pass membrane protein</topology>
    </subcellularLocation>
</comment>
<dbReference type="OrthoDB" id="158672at2759"/>
<dbReference type="PANTHER" id="PTHR43294:SF21">
    <property type="entry name" value="CATION TRANSPORTING ATPASE"/>
    <property type="match status" value="1"/>
</dbReference>
<keyword evidence="3 10" id="KW-0812">Transmembrane</keyword>
<dbReference type="GO" id="GO:0016887">
    <property type="term" value="F:ATP hydrolysis activity"/>
    <property type="evidence" value="ECO:0007669"/>
    <property type="project" value="InterPro"/>
</dbReference>
<dbReference type="InterPro" id="IPR050510">
    <property type="entry name" value="Cation_transp_ATPase_P-type"/>
</dbReference>
<gene>
    <name evidence="12" type="ORF">F5X68DRAFT_201448</name>
</gene>
<evidence type="ECO:0000256" key="4">
    <source>
        <dbReference type="ARBA" id="ARBA00022741"/>
    </source>
</evidence>
<dbReference type="GO" id="GO:1990573">
    <property type="term" value="P:potassium ion import across plasma membrane"/>
    <property type="evidence" value="ECO:0007669"/>
    <property type="project" value="TreeGrafter"/>
</dbReference>
<dbReference type="Gene3D" id="1.20.1110.10">
    <property type="entry name" value="Calcium-transporting ATPase, transmembrane domain"/>
    <property type="match status" value="1"/>
</dbReference>
<evidence type="ECO:0000256" key="10">
    <source>
        <dbReference type="SAM" id="Phobius"/>
    </source>
</evidence>
<dbReference type="InterPro" id="IPR044492">
    <property type="entry name" value="P_typ_ATPase_HD_dom"/>
</dbReference>
<dbReference type="Gene3D" id="3.40.1110.10">
    <property type="entry name" value="Calcium-transporting ATPase, cytoplasmic domain N"/>
    <property type="match status" value="1"/>
</dbReference>
<dbReference type="PRINTS" id="PR00121">
    <property type="entry name" value="NAKATPASE"/>
</dbReference>
<feature type="domain" description="Cation-transporting P-type ATPase N-terminal" evidence="11">
    <location>
        <begin position="89"/>
        <end position="162"/>
    </location>
</feature>
<feature type="transmembrane region" description="Helical" evidence="10">
    <location>
        <begin position="173"/>
        <end position="192"/>
    </location>
</feature>
<name>A0A9P8VKC5_9PEZI</name>
<evidence type="ECO:0000256" key="1">
    <source>
        <dbReference type="ARBA" id="ARBA00004651"/>
    </source>
</evidence>
<dbReference type="Proteomes" id="UP000770015">
    <property type="component" value="Unassembled WGS sequence"/>
</dbReference>
<dbReference type="PROSITE" id="PS00154">
    <property type="entry name" value="ATPASE_E1_E2"/>
    <property type="match status" value="1"/>
</dbReference>
<dbReference type="Pfam" id="PF00690">
    <property type="entry name" value="Cation_ATPase_N"/>
    <property type="match status" value="1"/>
</dbReference>
<dbReference type="AlphaFoldDB" id="A0A9P8VKC5"/>
<feature type="transmembrane region" description="Helical" evidence="10">
    <location>
        <begin position="981"/>
        <end position="998"/>
    </location>
</feature>
<dbReference type="GO" id="GO:1902600">
    <property type="term" value="P:proton transmembrane transport"/>
    <property type="evidence" value="ECO:0007669"/>
    <property type="project" value="TreeGrafter"/>
</dbReference>
<evidence type="ECO:0000256" key="8">
    <source>
        <dbReference type="ARBA" id="ARBA00023136"/>
    </source>
</evidence>
<dbReference type="InterPro" id="IPR018303">
    <property type="entry name" value="ATPase_P-typ_P_site"/>
</dbReference>
<organism evidence="12 13">
    <name type="scientific">Plectosphaerella plurivora</name>
    <dbReference type="NCBI Taxonomy" id="936078"/>
    <lineage>
        <taxon>Eukaryota</taxon>
        <taxon>Fungi</taxon>
        <taxon>Dikarya</taxon>
        <taxon>Ascomycota</taxon>
        <taxon>Pezizomycotina</taxon>
        <taxon>Sordariomycetes</taxon>
        <taxon>Hypocreomycetidae</taxon>
        <taxon>Glomerellales</taxon>
        <taxon>Plectosphaerellaceae</taxon>
        <taxon>Plectosphaerella</taxon>
    </lineage>
</organism>
<keyword evidence="4" id="KW-0547">Nucleotide-binding</keyword>
<dbReference type="InterPro" id="IPR023298">
    <property type="entry name" value="ATPase_P-typ_TM_dom_sf"/>
</dbReference>
<dbReference type="GO" id="GO:0005886">
    <property type="term" value="C:plasma membrane"/>
    <property type="evidence" value="ECO:0007669"/>
    <property type="project" value="UniProtKB-SubCell"/>
</dbReference>
<dbReference type="PRINTS" id="PR00119">
    <property type="entry name" value="CATATPASE"/>
</dbReference>
<sequence length="1089" mass="119236">MADRAERVRWHDDEEAAAKPRPPPPALRRNASTDSLGIRSVRSRRNSVDVAAALPVQYRTVSIDVDDYNKQQGLKQKTNAAATEVAELDWHTLSVDEVLRRLSTTPDEGLSSAQVHRRLAQHGRNVPSEPPTHRTRQILGYFFKGFGPILLVASILVFIAWRPLGQPPAPANLALAIVLLAVFFIQAAFNMWQDWSSSRVMASIKTMLPDHCLVVRDGRAVTLLAEQIVPGDILTIKAGNKLPADVRFIAVSSDARFDRSILTGESVPLAAAVDSSDDNYLETRAIGLQGTHCVSGTCTGVVVATGDRTIFGRIAKLTNEPKKGLTSLEREVLNFVLIICAIMVVVIIAVVVVWAAWLRRVHPDWINVSNLIISCVSVAVAFIPEGLPVAVTASMTISANMMRKNKILCKSLKTVESLGSVSIICSDKTGTLTQNKMTVLDCALGDRRMTANEARDAVVIDQNSGPGHLVSAISQLRSAAGLCNAAHFDVATMRLPLQERTVYGDATDQAILRFSESLGPVAELHRCWQTKFELAFNSKNKFMIRALGLVHPDGKSLALPESTAAVFEPADILLTIKGAPEILLARATTYVDAHGCVQEMDTAARATFETTKDQWSANGRRVLLLARKVISRASLPSEMSSAFEGAITEQAKTGLTLVGLVGIVDPPRPEIPSVVETLRGAGIRIFMVTGDFALTAQAIAVECGIITCPSTEVDTIAALDRESSTKETSPMVASRTAIVLSGPELITLTDAQWDQLAEYREIVFARTTPEHKLRIVRELQSRGNLVGMTGDGVNDAPSLRAADVGIAVGSGSDVAIEAADMVLLDSFSSVVEALRFGRMMFDNLKKTTAYLLPAGSFSEFWPVIGNVMFGLPQILSSFLMIIICLFTDSVAAIALAYESPEANVLTRPPRVPGKDRLVDWRLVLQAYGFVGVLETISSFAMAFWYLERRGIPFSSLWFSFSLSPDGIDKDYYQSCLNEASSIYFVNLVVMQWFNLLAVRTRHLSLFQQPPLFNRRTQNLYLFPAIVFALAMAIFWLYVPEFQRVLGTAPVPVEYWFLPMTFGLGILGIDEARKFAVRKWPQGFLAKIAW</sequence>
<keyword evidence="2" id="KW-1003">Cell membrane</keyword>
<protein>
    <submittedName>
        <fullName evidence="12">Calcium-transporting ATPase</fullName>
    </submittedName>
</protein>
<keyword evidence="6" id="KW-1278">Translocase</keyword>
<dbReference type="InterPro" id="IPR008250">
    <property type="entry name" value="ATPase_P-typ_transduc_dom_A_sf"/>
</dbReference>
<dbReference type="GO" id="GO:0006883">
    <property type="term" value="P:intracellular sodium ion homeostasis"/>
    <property type="evidence" value="ECO:0007669"/>
    <property type="project" value="TreeGrafter"/>
</dbReference>
<keyword evidence="5" id="KW-0067">ATP-binding</keyword>
<evidence type="ECO:0000313" key="12">
    <source>
        <dbReference type="EMBL" id="KAH6692711.1"/>
    </source>
</evidence>
<evidence type="ECO:0000256" key="3">
    <source>
        <dbReference type="ARBA" id="ARBA00022692"/>
    </source>
</evidence>
<dbReference type="GO" id="GO:0005391">
    <property type="term" value="F:P-type sodium:potassium-exchanging transporter activity"/>
    <property type="evidence" value="ECO:0007669"/>
    <property type="project" value="TreeGrafter"/>
</dbReference>
<feature type="compositionally biased region" description="Basic and acidic residues" evidence="9">
    <location>
        <begin position="1"/>
        <end position="18"/>
    </location>
</feature>
<dbReference type="PANTHER" id="PTHR43294">
    <property type="entry name" value="SODIUM/POTASSIUM-TRANSPORTING ATPASE SUBUNIT ALPHA"/>
    <property type="match status" value="1"/>
</dbReference>
<evidence type="ECO:0000313" key="13">
    <source>
        <dbReference type="Proteomes" id="UP000770015"/>
    </source>
</evidence>
<dbReference type="InterPro" id="IPR004014">
    <property type="entry name" value="ATPase_P-typ_cation-transptr_N"/>
</dbReference>
<feature type="transmembrane region" description="Helical" evidence="10">
    <location>
        <begin position="1050"/>
        <end position="1068"/>
    </location>
</feature>
<feature type="transmembrane region" description="Helical" evidence="10">
    <location>
        <begin position="1019"/>
        <end position="1038"/>
    </location>
</feature>
<dbReference type="Pfam" id="PF00689">
    <property type="entry name" value="Cation_ATPase_C"/>
    <property type="match status" value="1"/>
</dbReference>
<dbReference type="NCBIfam" id="TIGR01494">
    <property type="entry name" value="ATPase_P-type"/>
    <property type="match status" value="2"/>
</dbReference>
<dbReference type="InterPro" id="IPR059000">
    <property type="entry name" value="ATPase_P-type_domA"/>
</dbReference>
<feature type="transmembrane region" description="Helical" evidence="10">
    <location>
        <begin position="369"/>
        <end position="397"/>
    </location>
</feature>
<dbReference type="SUPFAM" id="SSF56784">
    <property type="entry name" value="HAD-like"/>
    <property type="match status" value="1"/>
</dbReference>
<evidence type="ECO:0000256" key="5">
    <source>
        <dbReference type="ARBA" id="ARBA00022840"/>
    </source>
</evidence>
<feature type="transmembrane region" description="Helical" evidence="10">
    <location>
        <begin position="848"/>
        <end position="869"/>
    </location>
</feature>
<comment type="caution">
    <text evidence="12">The sequence shown here is derived from an EMBL/GenBank/DDBJ whole genome shotgun (WGS) entry which is preliminary data.</text>
</comment>
<dbReference type="EMBL" id="JAGSXJ010000004">
    <property type="protein sequence ID" value="KAH6692711.1"/>
    <property type="molecule type" value="Genomic_DNA"/>
</dbReference>
<dbReference type="SUPFAM" id="SSF81660">
    <property type="entry name" value="Metal cation-transporting ATPase, ATP-binding domain N"/>
    <property type="match status" value="1"/>
</dbReference>
<reference evidence="12" key="1">
    <citation type="journal article" date="2021" name="Nat. Commun.">
        <title>Genetic determinants of endophytism in the Arabidopsis root mycobiome.</title>
        <authorList>
            <person name="Mesny F."/>
            <person name="Miyauchi S."/>
            <person name="Thiergart T."/>
            <person name="Pickel B."/>
            <person name="Atanasova L."/>
            <person name="Karlsson M."/>
            <person name="Huettel B."/>
            <person name="Barry K.W."/>
            <person name="Haridas S."/>
            <person name="Chen C."/>
            <person name="Bauer D."/>
            <person name="Andreopoulos W."/>
            <person name="Pangilinan J."/>
            <person name="LaButti K."/>
            <person name="Riley R."/>
            <person name="Lipzen A."/>
            <person name="Clum A."/>
            <person name="Drula E."/>
            <person name="Henrissat B."/>
            <person name="Kohler A."/>
            <person name="Grigoriev I.V."/>
            <person name="Martin F.M."/>
            <person name="Hacquard S."/>
        </authorList>
    </citation>
    <scope>NUCLEOTIDE SEQUENCE</scope>
    <source>
        <strain evidence="12">MPI-SDFR-AT-0117</strain>
    </source>
</reference>
<dbReference type="Gene3D" id="2.70.150.10">
    <property type="entry name" value="Calcium-transporting ATPase, cytoplasmic transduction domain A"/>
    <property type="match status" value="1"/>
</dbReference>
<feature type="transmembrane region" description="Helical" evidence="10">
    <location>
        <begin position="918"/>
        <end position="946"/>
    </location>
</feature>
<dbReference type="SFLD" id="SFLDG00002">
    <property type="entry name" value="C1.7:_P-type_atpase_like"/>
    <property type="match status" value="1"/>
</dbReference>
<dbReference type="InterPro" id="IPR023299">
    <property type="entry name" value="ATPase_P-typ_cyto_dom_N"/>
</dbReference>
<dbReference type="GO" id="GO:0030007">
    <property type="term" value="P:intracellular potassium ion homeostasis"/>
    <property type="evidence" value="ECO:0007669"/>
    <property type="project" value="TreeGrafter"/>
</dbReference>
<keyword evidence="8 10" id="KW-0472">Membrane</keyword>
<evidence type="ECO:0000259" key="11">
    <source>
        <dbReference type="SMART" id="SM00831"/>
    </source>
</evidence>
<evidence type="ECO:0000256" key="2">
    <source>
        <dbReference type="ARBA" id="ARBA00022475"/>
    </source>
</evidence>
<evidence type="ECO:0000256" key="6">
    <source>
        <dbReference type="ARBA" id="ARBA00022967"/>
    </source>
</evidence>
<dbReference type="FunFam" id="3.40.1110.10:FF:000114">
    <property type="entry name" value="H /K ATPase alpha subunit, putative"/>
    <property type="match status" value="1"/>
</dbReference>
<dbReference type="GO" id="GO:0036376">
    <property type="term" value="P:sodium ion export across plasma membrane"/>
    <property type="evidence" value="ECO:0007669"/>
    <property type="project" value="TreeGrafter"/>
</dbReference>
<dbReference type="Pfam" id="PF13246">
    <property type="entry name" value="Cation_ATPase"/>
    <property type="match status" value="1"/>
</dbReference>
<dbReference type="InterPro" id="IPR001757">
    <property type="entry name" value="P_typ_ATPase"/>
</dbReference>
<dbReference type="SUPFAM" id="SSF81665">
    <property type="entry name" value="Calcium ATPase, transmembrane domain M"/>
    <property type="match status" value="1"/>
</dbReference>
<dbReference type="SUPFAM" id="SSF81653">
    <property type="entry name" value="Calcium ATPase, transduction domain A"/>
    <property type="match status" value="1"/>
</dbReference>
<dbReference type="Gene3D" id="3.40.50.1000">
    <property type="entry name" value="HAD superfamily/HAD-like"/>
    <property type="match status" value="1"/>
</dbReference>
<dbReference type="SMART" id="SM00831">
    <property type="entry name" value="Cation_ATPase_N"/>
    <property type="match status" value="1"/>
</dbReference>